<dbReference type="Gene3D" id="2.102.10.10">
    <property type="entry name" value="Rieske [2Fe-2S] iron-sulphur domain"/>
    <property type="match status" value="1"/>
</dbReference>
<evidence type="ECO:0000313" key="4">
    <source>
        <dbReference type="Proteomes" id="UP000629596"/>
    </source>
</evidence>
<accession>A0A3D8H9Z0</accession>
<dbReference type="AlphaFoldDB" id="A0A3D8H9Z0"/>
<reference evidence="2 3" key="1">
    <citation type="submission" date="2018-07" db="EMBL/GenBank/DDBJ databases">
        <title>Parabacteroides acidifaciens nov. sp., isolated from human feces.</title>
        <authorList>
            <person name="Wang Y.J."/>
        </authorList>
    </citation>
    <scope>NUCLEOTIDE SEQUENCE [LARGE SCALE GENOMIC DNA]</scope>
    <source>
        <strain evidence="2 3">426-9</strain>
    </source>
</reference>
<dbReference type="InterPro" id="IPR036922">
    <property type="entry name" value="Rieske_2Fe-2S_sf"/>
</dbReference>
<protein>
    <recommendedName>
        <fullName evidence="5">Rieske domain-containing protein</fullName>
    </recommendedName>
</protein>
<evidence type="ECO:0008006" key="5">
    <source>
        <dbReference type="Google" id="ProtNLM"/>
    </source>
</evidence>
<dbReference type="Proteomes" id="UP000256321">
    <property type="component" value="Unassembled WGS sequence"/>
</dbReference>
<dbReference type="EMBL" id="QREV01000059">
    <property type="protein sequence ID" value="RDU47816.1"/>
    <property type="molecule type" value="Genomic_DNA"/>
</dbReference>
<comment type="caution">
    <text evidence="2">The sequence shown here is derived from an EMBL/GenBank/DDBJ whole genome shotgun (WGS) entry which is preliminary data.</text>
</comment>
<dbReference type="RefSeq" id="WP_115500938.1">
    <property type="nucleotide sequence ID" value="NZ_JACRTI010000059.1"/>
</dbReference>
<dbReference type="EMBL" id="JACRTI010000059">
    <property type="protein sequence ID" value="MBC8603447.1"/>
    <property type="molecule type" value="Genomic_DNA"/>
</dbReference>
<dbReference type="GO" id="GO:0051537">
    <property type="term" value="F:2 iron, 2 sulfur cluster binding"/>
    <property type="evidence" value="ECO:0007669"/>
    <property type="project" value="InterPro"/>
</dbReference>
<dbReference type="Proteomes" id="UP000629596">
    <property type="component" value="Unassembled WGS sequence"/>
</dbReference>
<evidence type="ECO:0000313" key="2">
    <source>
        <dbReference type="EMBL" id="RDU47816.1"/>
    </source>
</evidence>
<keyword evidence="4" id="KW-1185">Reference proteome</keyword>
<proteinExistence type="predicted"/>
<evidence type="ECO:0000313" key="1">
    <source>
        <dbReference type="EMBL" id="MBC8603447.1"/>
    </source>
</evidence>
<evidence type="ECO:0000313" key="3">
    <source>
        <dbReference type="Proteomes" id="UP000256321"/>
    </source>
</evidence>
<sequence length="153" mass="16752">MKRFLSCLLVLLALSCSKFEESDIPYALVYLNIDLRYQDKDLVGLYNHKSITKPRTAGEKTGYAGVLVVCGIDASGKTTYYAYDLCCPHEAKRNIIIEADNAGKATCPECGTEFDIGYGTGAPTKGVSKYPLRRYAVSSTSASGQEWVVMNLN</sequence>
<name>A0A3D8H9Z0_9BACT</name>
<organism evidence="2 3">
    <name type="scientific">Parabacteroides acidifaciens</name>
    <dbReference type="NCBI Taxonomy" id="2290935"/>
    <lineage>
        <taxon>Bacteria</taxon>
        <taxon>Pseudomonadati</taxon>
        <taxon>Bacteroidota</taxon>
        <taxon>Bacteroidia</taxon>
        <taxon>Bacteroidales</taxon>
        <taxon>Tannerellaceae</taxon>
        <taxon>Parabacteroides</taxon>
    </lineage>
</organism>
<reference evidence="1 4" key="2">
    <citation type="submission" date="2020-08" db="EMBL/GenBank/DDBJ databases">
        <title>Genome public.</title>
        <authorList>
            <person name="Liu C."/>
            <person name="Sun Q."/>
        </authorList>
    </citation>
    <scope>NUCLEOTIDE SEQUENCE [LARGE SCALE GENOMIC DNA]</scope>
    <source>
        <strain evidence="1 4">426_9</strain>
    </source>
</reference>
<gene>
    <name evidence="2" type="ORF">DWU89_17580</name>
    <name evidence="1" type="ORF">H8784_17175</name>
</gene>
<dbReference type="PROSITE" id="PS51257">
    <property type="entry name" value="PROKAR_LIPOPROTEIN"/>
    <property type="match status" value="1"/>
</dbReference>